<accession>A0ACB9L0Y5</accession>
<organism evidence="1 2">
    <name type="scientific">Melastoma candidum</name>
    <dbReference type="NCBI Taxonomy" id="119954"/>
    <lineage>
        <taxon>Eukaryota</taxon>
        <taxon>Viridiplantae</taxon>
        <taxon>Streptophyta</taxon>
        <taxon>Embryophyta</taxon>
        <taxon>Tracheophyta</taxon>
        <taxon>Spermatophyta</taxon>
        <taxon>Magnoliopsida</taxon>
        <taxon>eudicotyledons</taxon>
        <taxon>Gunneridae</taxon>
        <taxon>Pentapetalae</taxon>
        <taxon>rosids</taxon>
        <taxon>malvids</taxon>
        <taxon>Myrtales</taxon>
        <taxon>Melastomataceae</taxon>
        <taxon>Melastomatoideae</taxon>
        <taxon>Melastomateae</taxon>
        <taxon>Melastoma</taxon>
    </lineage>
</organism>
<gene>
    <name evidence="1" type="ORF">MLD38_038620</name>
</gene>
<dbReference type="EMBL" id="CM042891">
    <property type="protein sequence ID" value="KAI4302931.1"/>
    <property type="molecule type" value="Genomic_DNA"/>
</dbReference>
<proteinExistence type="predicted"/>
<evidence type="ECO:0000313" key="2">
    <source>
        <dbReference type="Proteomes" id="UP001057402"/>
    </source>
</evidence>
<name>A0ACB9L0Y5_9MYRT</name>
<dbReference type="Proteomes" id="UP001057402">
    <property type="component" value="Chromosome 12"/>
</dbReference>
<evidence type="ECO:0000313" key="1">
    <source>
        <dbReference type="EMBL" id="KAI4302931.1"/>
    </source>
</evidence>
<sequence>MENDIIMSIAEFIQLKSEGLGTVDVSLDGWMAVVRTSGRFGTPLSKSLSMGHDLNLYRSGSSDLAGSSKSPALQKLQTTYVKESFDLLRRRIYCFEPMETKFRDNEAREELTHLVEGQHAGITYVLGHGKIKAKSSSSSLKKFLINGVFVFLRTNSRSPLVVPTPPVRTFYLFPRDNQTH</sequence>
<comment type="caution">
    <text evidence="1">The sequence shown here is derived from an EMBL/GenBank/DDBJ whole genome shotgun (WGS) entry which is preliminary data.</text>
</comment>
<protein>
    <submittedName>
        <fullName evidence="1">Uncharacterized protein</fullName>
    </submittedName>
</protein>
<keyword evidence="2" id="KW-1185">Reference proteome</keyword>
<reference evidence="2" key="1">
    <citation type="journal article" date="2023" name="Front. Plant Sci.">
        <title>Chromosomal-level genome assembly of Melastoma candidum provides insights into trichome evolution.</title>
        <authorList>
            <person name="Zhong Y."/>
            <person name="Wu W."/>
            <person name="Sun C."/>
            <person name="Zou P."/>
            <person name="Liu Y."/>
            <person name="Dai S."/>
            <person name="Zhou R."/>
        </authorList>
    </citation>
    <scope>NUCLEOTIDE SEQUENCE [LARGE SCALE GENOMIC DNA]</scope>
</reference>